<dbReference type="GO" id="GO:0016874">
    <property type="term" value="F:ligase activity"/>
    <property type="evidence" value="ECO:0007669"/>
    <property type="project" value="UniProtKB-KW"/>
</dbReference>
<dbReference type="InterPro" id="IPR000873">
    <property type="entry name" value="AMP-dep_synth/lig_dom"/>
</dbReference>
<sequence>MSDRQHAPTPAQGPMLPDRRLLAPNALRHWAAETPDAAFLEHVDGRRLSYRDTLAEASRWAAALRALDVAPGERVAYLVADPLDSALVWLGTGLAGNVAVPVNSAYFGRMLTHVLGNSDAVAVVVSAEFLDRVTEEADRLPDLRSVIVVGDFDPAANPGAISSAAVLASAPEAAEFPVAEPYETAAILYTSGTTGLSKGVITPWAAMHGYWSWVPDDTLATGEAMYCPMALFHISGLGSLHYTLSRGGRFLTRDKFSGTAFWDDVRAGGAVAAGLVGPMTALLNSLPAKPDDADNPLRGVILGPMIAEMAAFEDRFGVRVATSYGMTEVPPLVVTGWDHGPWQTSGRVRSGYPWAEVRVVDEHDVPVPSGETGELVVRAGAPWALNAGYHKMPEDTARAWRNGWFHTGDAFRQDEDGRFSFVDRVKDAIRRRGENISSFEVESFVLDHPTVRECAAFAVPGALGGDEVMVAVVAADGEKIEPADLAAYLTDHMPGYMVPRYIDVVDELPRNTTSLRLRKHVLRDRGVTAATWDREQTR</sequence>
<organism evidence="3 4">
    <name type="scientific">Yinghuangia aomiensis</name>
    <dbReference type="NCBI Taxonomy" id="676205"/>
    <lineage>
        <taxon>Bacteria</taxon>
        <taxon>Bacillati</taxon>
        <taxon>Actinomycetota</taxon>
        <taxon>Actinomycetes</taxon>
        <taxon>Kitasatosporales</taxon>
        <taxon>Streptomycetaceae</taxon>
        <taxon>Yinghuangia</taxon>
    </lineage>
</organism>
<dbReference type="InterPro" id="IPR045851">
    <property type="entry name" value="AMP-bd_C_sf"/>
</dbReference>
<dbReference type="SUPFAM" id="SSF56801">
    <property type="entry name" value="Acetyl-CoA synthetase-like"/>
    <property type="match status" value="1"/>
</dbReference>
<dbReference type="InterPro" id="IPR020845">
    <property type="entry name" value="AMP-binding_CS"/>
</dbReference>
<dbReference type="Pfam" id="PF13193">
    <property type="entry name" value="AMP-binding_C"/>
    <property type="match status" value="1"/>
</dbReference>
<keyword evidence="3" id="KW-0436">Ligase</keyword>
<gene>
    <name evidence="3" type="ORF">GCM10023205_26600</name>
</gene>
<dbReference type="InterPro" id="IPR050237">
    <property type="entry name" value="ATP-dep_AMP-bd_enzyme"/>
</dbReference>
<evidence type="ECO:0000313" key="4">
    <source>
        <dbReference type="Proteomes" id="UP001500466"/>
    </source>
</evidence>
<evidence type="ECO:0000259" key="1">
    <source>
        <dbReference type="Pfam" id="PF00501"/>
    </source>
</evidence>
<feature type="domain" description="AMP-dependent synthetase/ligase" evidence="1">
    <location>
        <begin position="27"/>
        <end position="378"/>
    </location>
</feature>
<accession>A0ABP9H5K4</accession>
<dbReference type="Gene3D" id="3.30.300.30">
    <property type="match status" value="1"/>
</dbReference>
<dbReference type="PANTHER" id="PTHR43767">
    <property type="entry name" value="LONG-CHAIN-FATTY-ACID--COA LIGASE"/>
    <property type="match status" value="1"/>
</dbReference>
<feature type="domain" description="AMP-binding enzyme C-terminal" evidence="2">
    <location>
        <begin position="440"/>
        <end position="512"/>
    </location>
</feature>
<dbReference type="InterPro" id="IPR025110">
    <property type="entry name" value="AMP-bd_C"/>
</dbReference>
<dbReference type="PANTHER" id="PTHR43767:SF1">
    <property type="entry name" value="NONRIBOSOMAL PEPTIDE SYNTHASE PES1 (EUROFUNG)-RELATED"/>
    <property type="match status" value="1"/>
</dbReference>
<proteinExistence type="predicted"/>
<evidence type="ECO:0000313" key="3">
    <source>
        <dbReference type="EMBL" id="GAA4961747.1"/>
    </source>
</evidence>
<name>A0ABP9H5K4_9ACTN</name>
<protein>
    <submittedName>
        <fullName evidence="3">ATP-dependent acyl-CoA ligase</fullName>
    </submittedName>
</protein>
<dbReference type="PROSITE" id="PS00455">
    <property type="entry name" value="AMP_BINDING"/>
    <property type="match status" value="1"/>
</dbReference>
<dbReference type="EMBL" id="BAABHS010000008">
    <property type="protein sequence ID" value="GAA4961747.1"/>
    <property type="molecule type" value="Genomic_DNA"/>
</dbReference>
<dbReference type="Proteomes" id="UP001500466">
    <property type="component" value="Unassembled WGS sequence"/>
</dbReference>
<dbReference type="Gene3D" id="3.40.50.12780">
    <property type="entry name" value="N-terminal domain of ligase-like"/>
    <property type="match status" value="1"/>
</dbReference>
<dbReference type="InterPro" id="IPR042099">
    <property type="entry name" value="ANL_N_sf"/>
</dbReference>
<keyword evidence="4" id="KW-1185">Reference proteome</keyword>
<dbReference type="Pfam" id="PF00501">
    <property type="entry name" value="AMP-binding"/>
    <property type="match status" value="1"/>
</dbReference>
<dbReference type="RefSeq" id="WP_345675625.1">
    <property type="nucleotide sequence ID" value="NZ_BAABHS010000008.1"/>
</dbReference>
<evidence type="ECO:0000259" key="2">
    <source>
        <dbReference type="Pfam" id="PF13193"/>
    </source>
</evidence>
<reference evidence="4" key="1">
    <citation type="journal article" date="2019" name="Int. J. Syst. Evol. Microbiol.">
        <title>The Global Catalogue of Microorganisms (GCM) 10K type strain sequencing project: providing services to taxonomists for standard genome sequencing and annotation.</title>
        <authorList>
            <consortium name="The Broad Institute Genomics Platform"/>
            <consortium name="The Broad Institute Genome Sequencing Center for Infectious Disease"/>
            <person name="Wu L."/>
            <person name="Ma J."/>
        </authorList>
    </citation>
    <scope>NUCLEOTIDE SEQUENCE [LARGE SCALE GENOMIC DNA]</scope>
    <source>
        <strain evidence="4">JCM 17986</strain>
    </source>
</reference>
<comment type="caution">
    <text evidence="3">The sequence shown here is derived from an EMBL/GenBank/DDBJ whole genome shotgun (WGS) entry which is preliminary data.</text>
</comment>